<sequence>MSIATLQAFSARSETIQQENLKRHIEHKGTPGLVGTFGVEAMMIRYPVIFELLGDKKFHEVAESYFNSRASVFTDIDEVGDDFAAFLSDHHGLGIYPYLSRIAEVEWLTQNLEMPEEIQSSWWEHLKNLFKSETNFKVKLSKNVRLVRSYHGEIEIWLSHQTIKNQFTKNRAELLVNLTSNYWLFQKTAEGVSVTPLTEEVFKLCRDISRDCSIKKLSDTYSYHTIKNTLASLVHGNLCHIV</sequence>
<evidence type="ECO:0000313" key="3">
    <source>
        <dbReference type="Proteomes" id="UP000315439"/>
    </source>
</evidence>
<reference evidence="2 3" key="1">
    <citation type="submission" date="2019-07" db="EMBL/GenBank/DDBJ databases">
        <title>Draft genome for Aliikangiella sp. M105.</title>
        <authorList>
            <person name="Wang G."/>
        </authorList>
    </citation>
    <scope>NUCLEOTIDE SEQUENCE [LARGE SCALE GENOMIC DNA]</scope>
    <source>
        <strain evidence="2 3">M105</strain>
    </source>
</reference>
<dbReference type="EMBL" id="VIKS01000012">
    <property type="protein sequence ID" value="TQV85287.1"/>
    <property type="molecule type" value="Genomic_DNA"/>
</dbReference>
<protein>
    <submittedName>
        <fullName evidence="2">DUF2063 domain-containing protein</fullName>
    </submittedName>
</protein>
<accession>A0A545U751</accession>
<dbReference type="InterPro" id="IPR018640">
    <property type="entry name" value="DUF2063"/>
</dbReference>
<proteinExistence type="predicted"/>
<dbReference type="AlphaFoldDB" id="A0A545U751"/>
<feature type="domain" description="Putative DNA-binding" evidence="1">
    <location>
        <begin position="40"/>
        <end position="87"/>
    </location>
</feature>
<evidence type="ECO:0000313" key="2">
    <source>
        <dbReference type="EMBL" id="TQV85287.1"/>
    </source>
</evidence>
<dbReference type="RefSeq" id="WP_142932964.1">
    <property type="nucleotide sequence ID" value="NZ_ML660168.1"/>
</dbReference>
<name>A0A545U751_9GAMM</name>
<dbReference type="Pfam" id="PF09836">
    <property type="entry name" value="DUF2063"/>
    <property type="match status" value="1"/>
</dbReference>
<dbReference type="InterPro" id="IPR044922">
    <property type="entry name" value="DUF2063_N_sf"/>
</dbReference>
<dbReference type="OrthoDB" id="4146344at2"/>
<evidence type="ECO:0000259" key="1">
    <source>
        <dbReference type="Pfam" id="PF09836"/>
    </source>
</evidence>
<organism evidence="2 3">
    <name type="scientific">Aliikangiella coralliicola</name>
    <dbReference type="NCBI Taxonomy" id="2592383"/>
    <lineage>
        <taxon>Bacteria</taxon>
        <taxon>Pseudomonadati</taxon>
        <taxon>Pseudomonadota</taxon>
        <taxon>Gammaproteobacteria</taxon>
        <taxon>Oceanospirillales</taxon>
        <taxon>Pleioneaceae</taxon>
        <taxon>Aliikangiella</taxon>
    </lineage>
</organism>
<gene>
    <name evidence="2" type="ORF">FLL46_19160</name>
</gene>
<dbReference type="Gene3D" id="1.10.150.690">
    <property type="entry name" value="DUF2063"/>
    <property type="match status" value="1"/>
</dbReference>
<keyword evidence="3" id="KW-1185">Reference proteome</keyword>
<dbReference type="Proteomes" id="UP000315439">
    <property type="component" value="Unassembled WGS sequence"/>
</dbReference>
<comment type="caution">
    <text evidence="2">The sequence shown here is derived from an EMBL/GenBank/DDBJ whole genome shotgun (WGS) entry which is preliminary data.</text>
</comment>